<dbReference type="EMBL" id="CP009416">
    <property type="protein sequence ID" value="AJD89762.1"/>
    <property type="molecule type" value="Genomic_DNA"/>
</dbReference>
<reference evidence="1 2" key="1">
    <citation type="submission" date="2014-08" db="EMBL/GenBank/DDBJ databases">
        <title>Complete genome of a marine bacteria Jeotgalibacillus malaysiensis.</title>
        <authorList>
            <person name="Yaakop A.S."/>
            <person name="Chan K.-G."/>
            <person name="Goh K.M."/>
        </authorList>
    </citation>
    <scope>NUCLEOTIDE SEQUENCE [LARGE SCALE GENOMIC DNA]</scope>
    <source>
        <strain evidence="1 2">D5</strain>
    </source>
</reference>
<evidence type="ECO:0000313" key="2">
    <source>
        <dbReference type="Proteomes" id="UP000031449"/>
    </source>
</evidence>
<keyword evidence="2" id="KW-1185">Reference proteome</keyword>
<organism evidence="1 2">
    <name type="scientific">Jeotgalibacillus malaysiensis</name>
    <dbReference type="NCBI Taxonomy" id="1508404"/>
    <lineage>
        <taxon>Bacteria</taxon>
        <taxon>Bacillati</taxon>
        <taxon>Bacillota</taxon>
        <taxon>Bacilli</taxon>
        <taxon>Bacillales</taxon>
        <taxon>Caryophanaceae</taxon>
        <taxon>Jeotgalibacillus</taxon>
    </lineage>
</organism>
<dbReference type="BioCyc" id="JESP1508404:G14D9-9662-MONOMER"/>
<dbReference type="Proteomes" id="UP000031449">
    <property type="component" value="Chromosome"/>
</dbReference>
<accession>A0A0B5AM62</accession>
<gene>
    <name evidence="1" type="ORF">JMA_04450</name>
</gene>
<sequence length="244" mass="28653">MKQSTEHNAIRFEQARADSKVFRTAYPLSKELRNQFFTHVFNKLNHYVAKNSVAGMYPDFLKFARTCEARPEKEDDAAHLFYWWRLLNDANKNPSSNIFTEFHFEHFAFFKTRPLFLSWLQLAQHTVPDFYYVAEELSSYGCYLMNLENRSVVRMMLPDTNHPLPQAGSVISAVLLPFSNQLHLPVALYEFDLAATKDIVPTYKHLHLECDKALDPFQIWLKNYMSLLLVEKYSLSGEEPWLKE</sequence>
<proteinExistence type="predicted"/>
<dbReference type="STRING" id="1508404.JMA_04450"/>
<evidence type="ECO:0000313" key="1">
    <source>
        <dbReference type="EMBL" id="AJD89762.1"/>
    </source>
</evidence>
<dbReference type="HOGENOM" id="CLU_1127318_0_0_9"/>
<dbReference type="OrthoDB" id="2449800at2"/>
<dbReference type="AlphaFoldDB" id="A0A0B5AM62"/>
<name>A0A0B5AM62_9BACL</name>
<dbReference type="KEGG" id="jeo:JMA_04450"/>
<protein>
    <submittedName>
        <fullName evidence="1">Uncharacterized protein</fullName>
    </submittedName>
</protein>